<dbReference type="STRING" id="558155.SAMN04487911_14113"/>
<dbReference type="PANTHER" id="PTHR30231:SF41">
    <property type="entry name" value="DNA POLYMERASE III SUBUNIT EPSILON"/>
    <property type="match status" value="1"/>
</dbReference>
<dbReference type="GO" id="GO:0008408">
    <property type="term" value="F:3'-5' exonuclease activity"/>
    <property type="evidence" value="ECO:0007669"/>
    <property type="project" value="TreeGrafter"/>
</dbReference>
<sequence>MIKFFKKRPPANLPDFWKTYENCFLEKQPEEVNSVRFVVLDTETTGFDYIHDRILSIGALNLINKHIAINQSLELYLIQDHYNAETAKIHGILKNGRGTECITEIEALKQFLAFVGNAVIIAHHTIFDINMINQALERHQLPKLLNKTLDTSTLYKKTLLTSNVFKKKDHYSLDDLAEKFDISMKDRHTAIGDAYITAIAFLKIWTRLKSKGPLKLKDLLKLGS</sequence>
<dbReference type="GO" id="GO:0005829">
    <property type="term" value="C:cytosol"/>
    <property type="evidence" value="ECO:0007669"/>
    <property type="project" value="TreeGrafter"/>
</dbReference>
<dbReference type="Pfam" id="PF00929">
    <property type="entry name" value="RNase_T"/>
    <property type="match status" value="1"/>
</dbReference>
<name>A0A1M6MGG4_9FLAO</name>
<dbReference type="OrthoDB" id="9803913at2"/>
<feature type="domain" description="Exonuclease" evidence="1">
    <location>
        <begin position="36"/>
        <end position="210"/>
    </location>
</feature>
<evidence type="ECO:0000259" key="1">
    <source>
        <dbReference type="SMART" id="SM00479"/>
    </source>
</evidence>
<keyword evidence="3" id="KW-1185">Reference proteome</keyword>
<dbReference type="CDD" id="cd06127">
    <property type="entry name" value="DEDDh"/>
    <property type="match status" value="1"/>
</dbReference>
<dbReference type="SMART" id="SM00479">
    <property type="entry name" value="EXOIII"/>
    <property type="match status" value="1"/>
</dbReference>
<dbReference type="InterPro" id="IPR013520">
    <property type="entry name" value="Ribonucl_H"/>
</dbReference>
<dbReference type="PANTHER" id="PTHR30231">
    <property type="entry name" value="DNA POLYMERASE III SUBUNIT EPSILON"/>
    <property type="match status" value="1"/>
</dbReference>
<dbReference type="SUPFAM" id="SSF53098">
    <property type="entry name" value="Ribonuclease H-like"/>
    <property type="match status" value="1"/>
</dbReference>
<evidence type="ECO:0000313" key="3">
    <source>
        <dbReference type="Proteomes" id="UP000184231"/>
    </source>
</evidence>
<dbReference type="AlphaFoldDB" id="A0A1M6MGG4"/>
<accession>A0A1M6MGG4</accession>
<dbReference type="GO" id="GO:0045004">
    <property type="term" value="P:DNA replication proofreading"/>
    <property type="evidence" value="ECO:0007669"/>
    <property type="project" value="TreeGrafter"/>
</dbReference>
<dbReference type="EMBL" id="FQYX01000041">
    <property type="protein sequence ID" value="SHJ82423.1"/>
    <property type="molecule type" value="Genomic_DNA"/>
</dbReference>
<dbReference type="GO" id="GO:0003676">
    <property type="term" value="F:nucleic acid binding"/>
    <property type="evidence" value="ECO:0007669"/>
    <property type="project" value="InterPro"/>
</dbReference>
<dbReference type="InterPro" id="IPR012337">
    <property type="entry name" value="RNaseH-like_sf"/>
</dbReference>
<dbReference type="RefSeq" id="WP_072765866.1">
    <property type="nucleotide sequence ID" value="NZ_FQYX01000041.1"/>
</dbReference>
<dbReference type="Gene3D" id="3.30.420.10">
    <property type="entry name" value="Ribonuclease H-like superfamily/Ribonuclease H"/>
    <property type="match status" value="1"/>
</dbReference>
<dbReference type="Proteomes" id="UP000184231">
    <property type="component" value="Unassembled WGS sequence"/>
</dbReference>
<reference evidence="2 3" key="1">
    <citation type="submission" date="2016-11" db="EMBL/GenBank/DDBJ databases">
        <authorList>
            <person name="Jaros S."/>
            <person name="Januszkiewicz K."/>
            <person name="Wedrychowicz H."/>
        </authorList>
    </citation>
    <scope>NUCLEOTIDE SEQUENCE [LARGE SCALE GENOMIC DNA]</scope>
    <source>
        <strain evidence="2 3">CGMCC 1.8863</strain>
    </source>
</reference>
<protein>
    <submittedName>
        <fullName evidence="2">DNA polymerase-3 subunit epsilon</fullName>
    </submittedName>
</protein>
<proteinExistence type="predicted"/>
<evidence type="ECO:0000313" key="2">
    <source>
        <dbReference type="EMBL" id="SHJ82423.1"/>
    </source>
</evidence>
<organism evidence="2 3">
    <name type="scientific">Arenibacter nanhaiticus</name>
    <dbReference type="NCBI Taxonomy" id="558155"/>
    <lineage>
        <taxon>Bacteria</taxon>
        <taxon>Pseudomonadati</taxon>
        <taxon>Bacteroidota</taxon>
        <taxon>Flavobacteriia</taxon>
        <taxon>Flavobacteriales</taxon>
        <taxon>Flavobacteriaceae</taxon>
        <taxon>Arenibacter</taxon>
    </lineage>
</organism>
<dbReference type="InterPro" id="IPR036397">
    <property type="entry name" value="RNaseH_sf"/>
</dbReference>
<gene>
    <name evidence="2" type="ORF">SAMN04487911_14113</name>
</gene>